<dbReference type="EMBL" id="BMPI01000077">
    <property type="protein sequence ID" value="GGM78240.1"/>
    <property type="molecule type" value="Genomic_DNA"/>
</dbReference>
<sequence length="328" mass="33949">MNPQDVPEPPVAPWHPPSYTVDRHGKVAGARPRRANNWGRWGADDQKGTANLVTDDTVRAAAATVRTGRRYPLGLPIGGPPTGAVPRAMVVRTATTADGVVAPTTAHPAYSDDLLIMGTQTYTQLDGLAHVADRDTLYNGYWSGLVTAAGGARRLGIHHLIDGIVGRGVLVDVARHLGVPVVPPGTVIGPALLDAVLRATGTAVGPGDVLLVRTGVLGSWDGVAGSLGTSPQAGLDVSCVPWLARHDVSLVGADNSAVEALDATAGSWRIPLHLAALRDLGLLLAELLCLDELADACAADGVWEFMFVTLPLPLVGGVGSPINPLAIR</sequence>
<organism evidence="2 3">
    <name type="scientific">Dactylosporangium sucinum</name>
    <dbReference type="NCBI Taxonomy" id="1424081"/>
    <lineage>
        <taxon>Bacteria</taxon>
        <taxon>Bacillati</taxon>
        <taxon>Actinomycetota</taxon>
        <taxon>Actinomycetes</taxon>
        <taxon>Micromonosporales</taxon>
        <taxon>Micromonosporaceae</taxon>
        <taxon>Dactylosporangium</taxon>
    </lineage>
</organism>
<dbReference type="Gene3D" id="3.50.30.50">
    <property type="entry name" value="Putative cyclase"/>
    <property type="match status" value="1"/>
</dbReference>
<dbReference type="InterPro" id="IPR007325">
    <property type="entry name" value="KFase/CYL"/>
</dbReference>
<dbReference type="PANTHER" id="PTHR34861:SF10">
    <property type="entry name" value="CYCLASE"/>
    <property type="match status" value="1"/>
</dbReference>
<evidence type="ECO:0000256" key="1">
    <source>
        <dbReference type="SAM" id="MobiDB-lite"/>
    </source>
</evidence>
<name>A0A917X6F5_9ACTN</name>
<accession>A0A917X6F5</accession>
<reference evidence="2" key="2">
    <citation type="submission" date="2020-09" db="EMBL/GenBank/DDBJ databases">
        <authorList>
            <person name="Sun Q."/>
            <person name="Ohkuma M."/>
        </authorList>
    </citation>
    <scope>NUCLEOTIDE SEQUENCE</scope>
    <source>
        <strain evidence="2">JCM 19831</strain>
    </source>
</reference>
<evidence type="ECO:0000313" key="3">
    <source>
        <dbReference type="Proteomes" id="UP000642070"/>
    </source>
</evidence>
<comment type="caution">
    <text evidence="2">The sequence shown here is derived from an EMBL/GenBank/DDBJ whole genome shotgun (WGS) entry which is preliminary data.</text>
</comment>
<dbReference type="GO" id="GO:0019441">
    <property type="term" value="P:L-tryptophan catabolic process to kynurenine"/>
    <property type="evidence" value="ECO:0007669"/>
    <property type="project" value="InterPro"/>
</dbReference>
<keyword evidence="3" id="KW-1185">Reference proteome</keyword>
<reference evidence="2" key="1">
    <citation type="journal article" date="2014" name="Int. J. Syst. Evol. Microbiol.">
        <title>Complete genome sequence of Corynebacterium casei LMG S-19264T (=DSM 44701T), isolated from a smear-ripened cheese.</title>
        <authorList>
            <consortium name="US DOE Joint Genome Institute (JGI-PGF)"/>
            <person name="Walter F."/>
            <person name="Albersmeier A."/>
            <person name="Kalinowski J."/>
            <person name="Ruckert C."/>
        </authorList>
    </citation>
    <scope>NUCLEOTIDE SEQUENCE</scope>
    <source>
        <strain evidence="2">JCM 19831</strain>
    </source>
</reference>
<feature type="compositionally biased region" description="Pro residues" evidence="1">
    <location>
        <begin position="1"/>
        <end position="16"/>
    </location>
</feature>
<dbReference type="GO" id="GO:0004061">
    <property type="term" value="F:arylformamidase activity"/>
    <property type="evidence" value="ECO:0007669"/>
    <property type="project" value="InterPro"/>
</dbReference>
<proteinExistence type="predicted"/>
<dbReference type="RefSeq" id="WP_190256633.1">
    <property type="nucleotide sequence ID" value="NZ_BMPI01000077.1"/>
</dbReference>
<dbReference type="Proteomes" id="UP000642070">
    <property type="component" value="Unassembled WGS sequence"/>
</dbReference>
<feature type="region of interest" description="Disordered" evidence="1">
    <location>
        <begin position="1"/>
        <end position="42"/>
    </location>
</feature>
<dbReference type="InterPro" id="IPR037175">
    <property type="entry name" value="KFase_sf"/>
</dbReference>
<dbReference type="SUPFAM" id="SSF102198">
    <property type="entry name" value="Putative cyclase"/>
    <property type="match status" value="1"/>
</dbReference>
<evidence type="ECO:0000313" key="2">
    <source>
        <dbReference type="EMBL" id="GGM78240.1"/>
    </source>
</evidence>
<gene>
    <name evidence="2" type="ORF">GCM10007977_094690</name>
</gene>
<dbReference type="PANTHER" id="PTHR34861">
    <property type="match status" value="1"/>
</dbReference>
<dbReference type="Pfam" id="PF04199">
    <property type="entry name" value="Cyclase"/>
    <property type="match status" value="1"/>
</dbReference>
<dbReference type="AlphaFoldDB" id="A0A917X6F5"/>
<protein>
    <submittedName>
        <fullName evidence="2">Cyclase</fullName>
    </submittedName>
</protein>